<evidence type="ECO:0000313" key="2">
    <source>
        <dbReference type="Proteomes" id="UP000095594"/>
    </source>
</evidence>
<dbReference type="EMBL" id="CYZX01000024">
    <property type="protein sequence ID" value="CUP05038.1"/>
    <property type="molecule type" value="Genomic_DNA"/>
</dbReference>
<dbReference type="AlphaFoldDB" id="A0A174K5J3"/>
<sequence length="155" mass="17776">MIRINFKNFKGFNDSKVTDANGKEIINFEKVKALPTRACYSIVNANHEKIGRIEKRRYNFGLVDLPQIIISVNNDKIEIQKDMKELKEFYEIKGSNFSISGNWDGPQFNISKNEKVLASVNVQKEESGGTYLVDIIDKANENQVLCILFALSWIR</sequence>
<dbReference type="InterPro" id="IPR007612">
    <property type="entry name" value="LOR"/>
</dbReference>
<accession>A0A174K5J3</accession>
<evidence type="ECO:0000313" key="1">
    <source>
        <dbReference type="EMBL" id="CUP05038.1"/>
    </source>
</evidence>
<gene>
    <name evidence="1" type="ORF">ERS852471_02881</name>
</gene>
<organism evidence="1 2">
    <name type="scientific">Clostridium disporicum</name>
    <dbReference type="NCBI Taxonomy" id="84024"/>
    <lineage>
        <taxon>Bacteria</taxon>
        <taxon>Bacillati</taxon>
        <taxon>Bacillota</taxon>
        <taxon>Clostridia</taxon>
        <taxon>Eubacteriales</taxon>
        <taxon>Clostridiaceae</taxon>
        <taxon>Clostridium</taxon>
    </lineage>
</organism>
<name>A0A174K5J3_9CLOT</name>
<protein>
    <submittedName>
        <fullName evidence="1">Uncharacterized protein</fullName>
    </submittedName>
</protein>
<dbReference type="OrthoDB" id="1934965at2"/>
<dbReference type="Pfam" id="PF04525">
    <property type="entry name" value="LOR"/>
    <property type="match status" value="1"/>
</dbReference>
<proteinExistence type="predicted"/>
<dbReference type="RefSeq" id="WP_055267722.1">
    <property type="nucleotide sequence ID" value="NZ_CABIXQ010000024.1"/>
</dbReference>
<reference evidence="1 2" key="1">
    <citation type="submission" date="2015-09" db="EMBL/GenBank/DDBJ databases">
        <authorList>
            <consortium name="Pathogen Informatics"/>
        </authorList>
    </citation>
    <scope>NUCLEOTIDE SEQUENCE [LARGE SCALE GENOMIC DNA]</scope>
    <source>
        <strain evidence="1 2">2789STDY5834856</strain>
    </source>
</reference>
<dbReference type="Proteomes" id="UP000095594">
    <property type="component" value="Unassembled WGS sequence"/>
</dbReference>